<evidence type="ECO:0000313" key="1">
    <source>
        <dbReference type="EMBL" id="MBO8469731.1"/>
    </source>
</evidence>
<comment type="caution">
    <text evidence="1">The sequence shown here is derived from an EMBL/GenBank/DDBJ whole genome shotgun (WGS) entry which is preliminary data.</text>
</comment>
<reference evidence="1" key="1">
    <citation type="submission" date="2020-10" db="EMBL/GenBank/DDBJ databases">
        <authorList>
            <person name="Gilroy R."/>
        </authorList>
    </citation>
    <scope>NUCLEOTIDE SEQUENCE</scope>
    <source>
        <strain evidence="1">14700</strain>
    </source>
</reference>
<dbReference type="EMBL" id="JADIMF010000136">
    <property type="protein sequence ID" value="MBO8469731.1"/>
    <property type="molecule type" value="Genomic_DNA"/>
</dbReference>
<dbReference type="Proteomes" id="UP000810292">
    <property type="component" value="Unassembled WGS sequence"/>
</dbReference>
<gene>
    <name evidence="1" type="ORF">IAA72_08105</name>
</gene>
<protein>
    <submittedName>
        <fullName evidence="1">Uncharacterized protein</fullName>
    </submittedName>
</protein>
<dbReference type="AlphaFoldDB" id="A0A9D9ICK3"/>
<reference evidence="1" key="2">
    <citation type="journal article" date="2021" name="PeerJ">
        <title>Extensive microbial diversity within the chicken gut microbiome revealed by metagenomics and culture.</title>
        <authorList>
            <person name="Gilroy R."/>
            <person name="Ravi A."/>
            <person name="Getino M."/>
            <person name="Pursley I."/>
            <person name="Horton D.L."/>
            <person name="Alikhan N.F."/>
            <person name="Baker D."/>
            <person name="Gharbi K."/>
            <person name="Hall N."/>
            <person name="Watson M."/>
            <person name="Adriaenssens E.M."/>
            <person name="Foster-Nyarko E."/>
            <person name="Jarju S."/>
            <person name="Secka A."/>
            <person name="Antonio M."/>
            <person name="Oren A."/>
            <person name="Chaudhuri R.R."/>
            <person name="La Ragione R."/>
            <person name="Hildebrand F."/>
            <person name="Pallen M.J."/>
        </authorList>
    </citation>
    <scope>NUCLEOTIDE SEQUENCE</scope>
    <source>
        <strain evidence="1">14700</strain>
    </source>
</reference>
<name>A0A9D9ICK3_9SPIO</name>
<accession>A0A9D9ICK3</accession>
<sequence>MRRSEKVPIFLAGAVVLLMVTVLSVRYLPIMPVSAVDSSDIPMTVNMKRMMLPLVGRYFPSVDTASLRTMAEELPYIEKARVSYRDGTLSLRCVRKDGYIAASRDDAYFISPDGRYPVSLEDLPMLGEIYTIVMSDDIDAFLSDAADDETILSIIASLDESGVDRRLIDSVEYGNNNKEISGLSLLLSDLGARIYVREAFEASDIAGSIEAIRNEKRGLNPPFSEYMLYSDRLVRF</sequence>
<evidence type="ECO:0000313" key="2">
    <source>
        <dbReference type="Proteomes" id="UP000810292"/>
    </source>
</evidence>
<organism evidence="1 2">
    <name type="scientific">Candidatus Ornithospirochaeta stercoravium</name>
    <dbReference type="NCBI Taxonomy" id="2840897"/>
    <lineage>
        <taxon>Bacteria</taxon>
        <taxon>Pseudomonadati</taxon>
        <taxon>Spirochaetota</taxon>
        <taxon>Spirochaetia</taxon>
        <taxon>Spirochaetales</taxon>
        <taxon>Spirochaetaceae</taxon>
        <taxon>Spirochaetaceae incertae sedis</taxon>
        <taxon>Candidatus Ornithospirochaeta</taxon>
    </lineage>
</organism>
<proteinExistence type="predicted"/>